<evidence type="ECO:0000313" key="4">
    <source>
        <dbReference type="Proteomes" id="UP000233440"/>
    </source>
</evidence>
<feature type="domain" description="Glycosyl transferase family 1" evidence="1">
    <location>
        <begin position="192"/>
        <end position="350"/>
    </location>
</feature>
<dbReference type="InterPro" id="IPR028098">
    <property type="entry name" value="Glyco_trans_4-like_N"/>
</dbReference>
<sequence>MKILIVSTVSGTINAFLIPHIKWLIKQGNEVSVAANYAEDINDEIVELGCTIYSVPFQRNPLKIENLTALKIIKQIVMNGAYEMVHVHTPIASFLTRMACRNIRGITMVYTSHGFHFFKGAPKKNWLIYNTLEKIAARWTDVLITMNDEDYEYSKKLTLRSKSSYHKVHGVGIDLDKYFPITLEEKLALRSEYQYHSDDFIVIYVAELSHRKHQDLLIKAISRLTERIHSIKLLLVGDGEMFKDYKELVSYYQLEKKVEFLGYRKDIDKLLALSDLAVSTSRQEGLPVNIMEAMATGLPIVVTNSRGNRDLITDHYNGIVVGIDDDVACASAIEKIYMSNNMKTYFSKNNLDRIQAYSIESILLEMEEIYDDLFSPHNKVITNKYISPQKAWITGRSRE</sequence>
<dbReference type="GO" id="GO:0016757">
    <property type="term" value="F:glycosyltransferase activity"/>
    <property type="evidence" value="ECO:0007669"/>
    <property type="project" value="InterPro"/>
</dbReference>
<evidence type="ECO:0000313" key="3">
    <source>
        <dbReference type="EMBL" id="PKR85556.1"/>
    </source>
</evidence>
<dbReference type="PANTHER" id="PTHR45947">
    <property type="entry name" value="SULFOQUINOVOSYL TRANSFERASE SQD2"/>
    <property type="match status" value="1"/>
</dbReference>
<dbReference type="SUPFAM" id="SSF53756">
    <property type="entry name" value="UDP-Glycosyltransferase/glycogen phosphorylase"/>
    <property type="match status" value="1"/>
</dbReference>
<reference evidence="3 4" key="1">
    <citation type="submission" date="2017-11" db="EMBL/GenBank/DDBJ databases">
        <title>Bacillus camelliae sp. nov., isolated from pu'er tea.</title>
        <authorList>
            <person name="Niu L."/>
        </authorList>
    </citation>
    <scope>NUCLEOTIDE SEQUENCE [LARGE SCALE GENOMIC DNA]</scope>
    <source>
        <strain evidence="3 4">7578-1</strain>
    </source>
</reference>
<organism evidence="3 4">
    <name type="scientific">Heyndrickxia camelliae</name>
    <dbReference type="NCBI Taxonomy" id="1707093"/>
    <lineage>
        <taxon>Bacteria</taxon>
        <taxon>Bacillati</taxon>
        <taxon>Bacillota</taxon>
        <taxon>Bacilli</taxon>
        <taxon>Bacillales</taxon>
        <taxon>Bacillaceae</taxon>
        <taxon>Heyndrickxia</taxon>
    </lineage>
</organism>
<proteinExistence type="predicted"/>
<evidence type="ECO:0000259" key="1">
    <source>
        <dbReference type="Pfam" id="PF00534"/>
    </source>
</evidence>
<accession>A0A2N3LLS3</accession>
<feature type="domain" description="Glycosyltransferase subfamily 4-like N-terminal" evidence="2">
    <location>
        <begin position="2"/>
        <end position="145"/>
    </location>
</feature>
<dbReference type="InterPro" id="IPR050194">
    <property type="entry name" value="Glycosyltransferase_grp1"/>
</dbReference>
<dbReference type="CDD" id="cd03808">
    <property type="entry name" value="GT4_CapM-like"/>
    <property type="match status" value="1"/>
</dbReference>
<dbReference type="Proteomes" id="UP000233440">
    <property type="component" value="Unassembled WGS sequence"/>
</dbReference>
<dbReference type="RefSeq" id="WP_101353606.1">
    <property type="nucleotide sequence ID" value="NZ_PIQO01000004.1"/>
</dbReference>
<name>A0A2N3LLS3_9BACI</name>
<dbReference type="OrthoDB" id="9806653at2"/>
<evidence type="ECO:0000259" key="2">
    <source>
        <dbReference type="Pfam" id="PF13477"/>
    </source>
</evidence>
<keyword evidence="4" id="KW-1185">Reference proteome</keyword>
<protein>
    <submittedName>
        <fullName evidence="3">Glycosyltransferase family 1 protein</fullName>
    </submittedName>
</protein>
<dbReference type="Gene3D" id="3.40.50.2000">
    <property type="entry name" value="Glycogen Phosphorylase B"/>
    <property type="match status" value="2"/>
</dbReference>
<comment type="caution">
    <text evidence="3">The sequence shown here is derived from an EMBL/GenBank/DDBJ whole genome shotgun (WGS) entry which is preliminary data.</text>
</comment>
<dbReference type="Pfam" id="PF13477">
    <property type="entry name" value="Glyco_trans_4_2"/>
    <property type="match status" value="1"/>
</dbReference>
<dbReference type="EMBL" id="PIQO01000004">
    <property type="protein sequence ID" value="PKR85556.1"/>
    <property type="molecule type" value="Genomic_DNA"/>
</dbReference>
<dbReference type="PANTHER" id="PTHR45947:SF3">
    <property type="entry name" value="SULFOQUINOVOSYL TRANSFERASE SQD2"/>
    <property type="match status" value="1"/>
</dbReference>
<gene>
    <name evidence="3" type="ORF">CWO92_07535</name>
</gene>
<dbReference type="Pfam" id="PF00534">
    <property type="entry name" value="Glycos_transf_1"/>
    <property type="match status" value="1"/>
</dbReference>
<keyword evidence="3" id="KW-0808">Transferase</keyword>
<dbReference type="AlphaFoldDB" id="A0A2N3LLS3"/>
<dbReference type="InterPro" id="IPR001296">
    <property type="entry name" value="Glyco_trans_1"/>
</dbReference>